<evidence type="ECO:0000313" key="2">
    <source>
        <dbReference type="EMBL" id="PWD50819.1"/>
    </source>
</evidence>
<comment type="caution">
    <text evidence="2">The sequence shown here is derived from an EMBL/GenBank/DDBJ whole genome shotgun (WGS) entry which is preliminary data.</text>
</comment>
<dbReference type="InterPro" id="IPR014044">
    <property type="entry name" value="CAP_dom"/>
</dbReference>
<dbReference type="Pfam" id="PF00188">
    <property type="entry name" value="CAP"/>
    <property type="match status" value="1"/>
</dbReference>
<dbReference type="CDD" id="cd05379">
    <property type="entry name" value="CAP_bacterial"/>
    <property type="match status" value="1"/>
</dbReference>
<feature type="domain" description="SCP" evidence="1">
    <location>
        <begin position="41"/>
        <end position="149"/>
    </location>
</feature>
<dbReference type="OrthoDB" id="8611574at2"/>
<evidence type="ECO:0000259" key="1">
    <source>
        <dbReference type="Pfam" id="PF00188"/>
    </source>
</evidence>
<proteinExistence type="predicted"/>
<gene>
    <name evidence="2" type="ORF">C8046_09330</name>
</gene>
<dbReference type="AlphaFoldDB" id="A0A2U1ZV21"/>
<name>A0A2U1ZV21_9MICO</name>
<reference evidence="2 3" key="1">
    <citation type="submission" date="2018-03" db="EMBL/GenBank/DDBJ databases">
        <title>Genome assembly of novel Miniimonas species PCH200.</title>
        <authorList>
            <person name="Thakur V."/>
            <person name="Kumar V."/>
            <person name="Singh D."/>
        </authorList>
    </citation>
    <scope>NUCLEOTIDE SEQUENCE [LARGE SCALE GENOMIC DNA]</scope>
    <source>
        <strain evidence="2 3">PCH200</strain>
    </source>
</reference>
<accession>A0A2U1ZV21</accession>
<dbReference type="Gene3D" id="3.40.33.10">
    <property type="entry name" value="CAP"/>
    <property type="match status" value="1"/>
</dbReference>
<evidence type="ECO:0000313" key="3">
    <source>
        <dbReference type="Proteomes" id="UP000245166"/>
    </source>
</evidence>
<dbReference type="RefSeq" id="WP_109229201.1">
    <property type="nucleotide sequence ID" value="NZ_PYHR01000002.1"/>
</dbReference>
<dbReference type="InterPro" id="IPR035940">
    <property type="entry name" value="CAP_sf"/>
</dbReference>
<dbReference type="SUPFAM" id="SSF55797">
    <property type="entry name" value="PR-1-like"/>
    <property type="match status" value="1"/>
</dbReference>
<dbReference type="PANTHER" id="PTHR31157:SF1">
    <property type="entry name" value="SCP DOMAIN-CONTAINING PROTEIN"/>
    <property type="match status" value="1"/>
</dbReference>
<dbReference type="PANTHER" id="PTHR31157">
    <property type="entry name" value="SCP DOMAIN-CONTAINING PROTEIN"/>
    <property type="match status" value="1"/>
</dbReference>
<dbReference type="EMBL" id="PYHR01000002">
    <property type="protein sequence ID" value="PWD50819.1"/>
    <property type="molecule type" value="Genomic_DNA"/>
</dbReference>
<protein>
    <submittedName>
        <fullName evidence="2">CAP domain-containing protein</fullName>
    </submittedName>
</protein>
<organism evidence="2 3">
    <name type="scientific">Serinibacter arcticus</name>
    <dbReference type="NCBI Taxonomy" id="1655435"/>
    <lineage>
        <taxon>Bacteria</taxon>
        <taxon>Bacillati</taxon>
        <taxon>Actinomycetota</taxon>
        <taxon>Actinomycetes</taxon>
        <taxon>Micrococcales</taxon>
        <taxon>Beutenbergiaceae</taxon>
        <taxon>Serinibacter</taxon>
    </lineage>
</organism>
<sequence length="154" mass="15842">MGLAVAPLPDGRPMVVVVLGYRADDGAIPAASQGAEEALVLTNAERAAFGLPPLTVSADLNTAAQVQADHQASIGEMTHDGNGGFGERLGAVGYRTGAENVAVGQRSVAEVVQGWISSPGHHANIVNEDMTEMGFAVAFGSDGRAYYAQTFGTR</sequence>
<dbReference type="Proteomes" id="UP000245166">
    <property type="component" value="Unassembled WGS sequence"/>
</dbReference>
<keyword evidence="3" id="KW-1185">Reference proteome</keyword>